<comment type="similarity">
    <text evidence="3">Belongs to the acetyltransferase family. RimJ subfamily.</text>
</comment>
<name>A0ABQ4CEI7_9ACTN</name>
<feature type="domain" description="N-acetyltransferase" evidence="5">
    <location>
        <begin position="16"/>
        <end position="160"/>
    </location>
</feature>
<dbReference type="InterPro" id="IPR000182">
    <property type="entry name" value="GNAT_dom"/>
</dbReference>
<sequence length="176" mass="19466">MPQLQRLNADHAPELLRFERENRAYFVRFISDRGDDYFATFASRHAELLAEQAAGQHHLHLLIDDDGAVLGRFNLVDVADGTADLGYRLAEHAAGRGLATDTVRQICELARTDYGLHRLYAEADLDNPASLTVLRRNGFTPIGDVVVVGRPGIRHARDLAPTTDPSPTRPSTSRPT</sequence>
<organism evidence="6 7">
    <name type="scientific">Asanoa iriomotensis</name>
    <dbReference type="NCBI Taxonomy" id="234613"/>
    <lineage>
        <taxon>Bacteria</taxon>
        <taxon>Bacillati</taxon>
        <taxon>Actinomycetota</taxon>
        <taxon>Actinomycetes</taxon>
        <taxon>Micromonosporales</taxon>
        <taxon>Micromonosporaceae</taxon>
        <taxon>Asanoa</taxon>
    </lineage>
</organism>
<evidence type="ECO:0000256" key="3">
    <source>
        <dbReference type="ARBA" id="ARBA00038502"/>
    </source>
</evidence>
<proteinExistence type="inferred from homology"/>
<dbReference type="Gene3D" id="3.40.630.30">
    <property type="match status" value="1"/>
</dbReference>
<evidence type="ECO:0000256" key="1">
    <source>
        <dbReference type="ARBA" id="ARBA00022679"/>
    </source>
</evidence>
<evidence type="ECO:0000259" key="5">
    <source>
        <dbReference type="PROSITE" id="PS51186"/>
    </source>
</evidence>
<keyword evidence="1" id="KW-0808">Transferase</keyword>
<gene>
    <name evidence="6" type="ORF">Air01nite_72860</name>
</gene>
<evidence type="ECO:0000256" key="4">
    <source>
        <dbReference type="SAM" id="MobiDB-lite"/>
    </source>
</evidence>
<dbReference type="PROSITE" id="PS51186">
    <property type="entry name" value="GNAT"/>
    <property type="match status" value="1"/>
</dbReference>
<dbReference type="InterPro" id="IPR016181">
    <property type="entry name" value="Acyl_CoA_acyltransferase"/>
</dbReference>
<evidence type="ECO:0000256" key="2">
    <source>
        <dbReference type="ARBA" id="ARBA00023315"/>
    </source>
</evidence>
<comment type="caution">
    <text evidence="6">The sequence shown here is derived from an EMBL/GenBank/DDBJ whole genome shotgun (WGS) entry which is preliminary data.</text>
</comment>
<dbReference type="EMBL" id="BONC01000092">
    <property type="protein sequence ID" value="GIF61191.1"/>
    <property type="molecule type" value="Genomic_DNA"/>
</dbReference>
<dbReference type="Proteomes" id="UP000624325">
    <property type="component" value="Unassembled WGS sequence"/>
</dbReference>
<dbReference type="PANTHER" id="PTHR43792:SF8">
    <property type="entry name" value="[RIBOSOMAL PROTEIN US5]-ALANINE N-ACETYLTRANSFERASE"/>
    <property type="match status" value="1"/>
</dbReference>
<dbReference type="SUPFAM" id="SSF55729">
    <property type="entry name" value="Acyl-CoA N-acyltransferases (Nat)"/>
    <property type="match status" value="1"/>
</dbReference>
<evidence type="ECO:0000313" key="7">
    <source>
        <dbReference type="Proteomes" id="UP000624325"/>
    </source>
</evidence>
<dbReference type="InterPro" id="IPR051531">
    <property type="entry name" value="N-acetyltransferase"/>
</dbReference>
<feature type="region of interest" description="Disordered" evidence="4">
    <location>
        <begin position="154"/>
        <end position="176"/>
    </location>
</feature>
<keyword evidence="2" id="KW-0012">Acyltransferase</keyword>
<dbReference type="PANTHER" id="PTHR43792">
    <property type="entry name" value="GNAT FAMILY, PUTATIVE (AFU_ORTHOLOGUE AFUA_3G00765)-RELATED-RELATED"/>
    <property type="match status" value="1"/>
</dbReference>
<feature type="compositionally biased region" description="Low complexity" evidence="4">
    <location>
        <begin position="161"/>
        <end position="176"/>
    </location>
</feature>
<reference evidence="6 7" key="1">
    <citation type="submission" date="2021-01" db="EMBL/GenBank/DDBJ databases">
        <title>Whole genome shotgun sequence of Asanoa iriomotensis NBRC 100142.</title>
        <authorList>
            <person name="Komaki H."/>
            <person name="Tamura T."/>
        </authorList>
    </citation>
    <scope>NUCLEOTIDE SEQUENCE [LARGE SCALE GENOMIC DNA]</scope>
    <source>
        <strain evidence="6 7">NBRC 100142</strain>
    </source>
</reference>
<protein>
    <recommendedName>
        <fullName evidence="5">N-acetyltransferase domain-containing protein</fullName>
    </recommendedName>
</protein>
<dbReference type="RefSeq" id="WP_203708005.1">
    <property type="nucleotide sequence ID" value="NZ_BAAALU010000006.1"/>
</dbReference>
<dbReference type="Pfam" id="PF13302">
    <property type="entry name" value="Acetyltransf_3"/>
    <property type="match status" value="1"/>
</dbReference>
<keyword evidence="7" id="KW-1185">Reference proteome</keyword>
<accession>A0ABQ4CEI7</accession>
<evidence type="ECO:0000313" key="6">
    <source>
        <dbReference type="EMBL" id="GIF61191.1"/>
    </source>
</evidence>